<evidence type="ECO:0000256" key="1">
    <source>
        <dbReference type="SAM" id="MobiDB-lite"/>
    </source>
</evidence>
<reference evidence="2 3" key="1">
    <citation type="submission" date="2016-10" db="EMBL/GenBank/DDBJ databases">
        <authorList>
            <person name="Varghese N."/>
        </authorList>
    </citation>
    <scope>NUCLEOTIDE SEQUENCE [LARGE SCALE GENOMIC DNA]</scope>
</reference>
<dbReference type="AlphaFoldDB" id="A0A1Y6LGE6"/>
<feature type="region of interest" description="Disordered" evidence="1">
    <location>
        <begin position="39"/>
        <end position="68"/>
    </location>
</feature>
<dbReference type="Proteomes" id="UP000215453">
    <property type="component" value="Chromosome 4"/>
</dbReference>
<dbReference type="EMBL" id="LT882679">
    <property type="protein sequence ID" value="SMY23395.1"/>
    <property type="molecule type" value="Genomic_DNA"/>
</dbReference>
<protein>
    <submittedName>
        <fullName evidence="2">Uncharacterized protein</fullName>
    </submittedName>
</protein>
<organism evidence="2 3">
    <name type="scientific">Zymoseptoria tritici ST99CH_1A5</name>
    <dbReference type="NCBI Taxonomy" id="1276529"/>
    <lineage>
        <taxon>Eukaryota</taxon>
        <taxon>Fungi</taxon>
        <taxon>Dikarya</taxon>
        <taxon>Ascomycota</taxon>
        <taxon>Pezizomycotina</taxon>
        <taxon>Dothideomycetes</taxon>
        <taxon>Dothideomycetidae</taxon>
        <taxon>Mycosphaerellales</taxon>
        <taxon>Mycosphaerellaceae</taxon>
        <taxon>Zymoseptoria</taxon>
    </lineage>
</organism>
<gene>
    <name evidence="2" type="ORF">ZT1A5_G4835</name>
</gene>
<name>A0A1Y6LGE6_ZYMTR</name>
<proteinExistence type="predicted"/>
<evidence type="ECO:0000313" key="3">
    <source>
        <dbReference type="Proteomes" id="UP000215453"/>
    </source>
</evidence>
<accession>A0A1Y6LGE6</accession>
<evidence type="ECO:0000313" key="2">
    <source>
        <dbReference type="EMBL" id="SMY23395.1"/>
    </source>
</evidence>
<sequence length="68" mass="6933">MEAIADSKDVAALEIAWMPSVAISAGVVEVGALLASRAGTKVPDGNATSRSGHRLKPGVRPVPPFDHG</sequence>